<evidence type="ECO:0000313" key="1">
    <source>
        <dbReference type="EMBL" id="KAI0085534.1"/>
    </source>
</evidence>
<dbReference type="EMBL" id="MU274930">
    <property type="protein sequence ID" value="KAI0085534.1"/>
    <property type="molecule type" value="Genomic_DNA"/>
</dbReference>
<gene>
    <name evidence="1" type="ORF">BDY19DRAFT_965493</name>
</gene>
<accession>A0ACB8TUA4</accession>
<name>A0ACB8TUA4_9APHY</name>
<organism evidence="1 2">
    <name type="scientific">Irpex rosettiformis</name>
    <dbReference type="NCBI Taxonomy" id="378272"/>
    <lineage>
        <taxon>Eukaryota</taxon>
        <taxon>Fungi</taxon>
        <taxon>Dikarya</taxon>
        <taxon>Basidiomycota</taxon>
        <taxon>Agaricomycotina</taxon>
        <taxon>Agaricomycetes</taxon>
        <taxon>Polyporales</taxon>
        <taxon>Irpicaceae</taxon>
        <taxon>Irpex</taxon>
    </lineage>
</organism>
<reference evidence="1" key="1">
    <citation type="journal article" date="2021" name="Environ. Microbiol.">
        <title>Gene family expansions and transcriptome signatures uncover fungal adaptations to wood decay.</title>
        <authorList>
            <person name="Hage H."/>
            <person name="Miyauchi S."/>
            <person name="Viragh M."/>
            <person name="Drula E."/>
            <person name="Min B."/>
            <person name="Chaduli D."/>
            <person name="Navarro D."/>
            <person name="Favel A."/>
            <person name="Norest M."/>
            <person name="Lesage-Meessen L."/>
            <person name="Balint B."/>
            <person name="Merenyi Z."/>
            <person name="de Eugenio L."/>
            <person name="Morin E."/>
            <person name="Martinez A.T."/>
            <person name="Baldrian P."/>
            <person name="Stursova M."/>
            <person name="Martinez M.J."/>
            <person name="Novotny C."/>
            <person name="Magnuson J.K."/>
            <person name="Spatafora J.W."/>
            <person name="Maurice S."/>
            <person name="Pangilinan J."/>
            <person name="Andreopoulos W."/>
            <person name="LaButti K."/>
            <person name="Hundley H."/>
            <person name="Na H."/>
            <person name="Kuo A."/>
            <person name="Barry K."/>
            <person name="Lipzen A."/>
            <person name="Henrissat B."/>
            <person name="Riley R."/>
            <person name="Ahrendt S."/>
            <person name="Nagy L.G."/>
            <person name="Grigoriev I.V."/>
            <person name="Martin F."/>
            <person name="Rosso M.N."/>
        </authorList>
    </citation>
    <scope>NUCLEOTIDE SEQUENCE</scope>
    <source>
        <strain evidence="1">CBS 384.51</strain>
    </source>
</reference>
<evidence type="ECO:0000313" key="2">
    <source>
        <dbReference type="Proteomes" id="UP001055072"/>
    </source>
</evidence>
<comment type="caution">
    <text evidence="1">The sequence shown here is derived from an EMBL/GenBank/DDBJ whole genome shotgun (WGS) entry which is preliminary data.</text>
</comment>
<protein>
    <submittedName>
        <fullName evidence="1">Uncharacterized protein</fullName>
    </submittedName>
</protein>
<sequence>MPLNPDFEWNIALYSNYVLEDEKLIYEDEETVVKWLLETLKFPEGRMALWHYDFFDGNLEMRCRPWTPPSEEVVKRMDKVYKAREHLLL</sequence>
<dbReference type="Proteomes" id="UP001055072">
    <property type="component" value="Unassembled WGS sequence"/>
</dbReference>
<keyword evidence="2" id="KW-1185">Reference proteome</keyword>
<proteinExistence type="predicted"/>